<dbReference type="PRINTS" id="PR00315">
    <property type="entry name" value="ELONGATNFCT"/>
</dbReference>
<keyword evidence="3" id="KW-0820">tRNA-binding</keyword>
<dbReference type="Proteomes" id="UP001172737">
    <property type="component" value="Unassembled WGS sequence"/>
</dbReference>
<protein>
    <recommendedName>
        <fullName evidence="3">Large ribosomal subunit assembly factor BipA</fullName>
        <ecNumber evidence="3">3.6.5.-</ecNumber>
    </recommendedName>
    <alternativeName>
        <fullName evidence="3">GTP-binding protein BipA</fullName>
    </alternativeName>
</protein>
<dbReference type="CDD" id="cd16263">
    <property type="entry name" value="BipA_III"/>
    <property type="match status" value="1"/>
</dbReference>
<dbReference type="InterPro" id="IPR027417">
    <property type="entry name" value="P-loop_NTPase"/>
</dbReference>
<dbReference type="Pfam" id="PF00679">
    <property type="entry name" value="EFG_C"/>
    <property type="match status" value="1"/>
</dbReference>
<dbReference type="SMART" id="SM00838">
    <property type="entry name" value="EFG_C"/>
    <property type="match status" value="1"/>
</dbReference>
<dbReference type="InterPro" id="IPR004161">
    <property type="entry name" value="EFTu-like_2"/>
</dbReference>
<dbReference type="GO" id="GO:0003924">
    <property type="term" value="F:GTPase activity"/>
    <property type="evidence" value="ECO:0007669"/>
    <property type="project" value="UniProtKB-UniRule"/>
</dbReference>
<keyword evidence="3" id="KW-0963">Cytoplasm</keyword>
<organism evidence="6 7">
    <name type="scientific">Demequina lignilytica</name>
    <dbReference type="NCBI Taxonomy" id="3051663"/>
    <lineage>
        <taxon>Bacteria</taxon>
        <taxon>Bacillati</taxon>
        <taxon>Actinomycetota</taxon>
        <taxon>Actinomycetes</taxon>
        <taxon>Micrococcales</taxon>
        <taxon>Demequinaceae</taxon>
        <taxon>Demequina</taxon>
    </lineage>
</organism>
<dbReference type="EMBL" id="JAUHQB010000003">
    <property type="protein sequence ID" value="MDN4482940.1"/>
    <property type="molecule type" value="Genomic_DNA"/>
</dbReference>
<dbReference type="InterPro" id="IPR047041">
    <property type="entry name" value="BipA_GTP-bd_dom"/>
</dbReference>
<evidence type="ECO:0000259" key="4">
    <source>
        <dbReference type="PROSITE" id="PS51722"/>
    </source>
</evidence>
<keyword evidence="3" id="KW-0694">RNA-binding</keyword>
<evidence type="ECO:0000313" key="5">
    <source>
        <dbReference type="EMBL" id="MDN4482940.1"/>
    </source>
</evidence>
<dbReference type="Proteomes" id="UP001172756">
    <property type="component" value="Unassembled WGS sequence"/>
</dbReference>
<keyword evidence="2 3" id="KW-0342">GTP-binding</keyword>
<proteinExistence type="inferred from homology"/>
<dbReference type="InterPro" id="IPR005225">
    <property type="entry name" value="Small_GTP-bd"/>
</dbReference>
<dbReference type="FunFam" id="2.40.50.250:FF:000001">
    <property type="entry name" value="GTP-binding protein TypA"/>
    <property type="match status" value="1"/>
</dbReference>
<dbReference type="RefSeq" id="WP_301118900.1">
    <property type="nucleotide sequence ID" value="NZ_JAUHPX010000004.1"/>
</dbReference>
<dbReference type="InterPro" id="IPR006298">
    <property type="entry name" value="BipA"/>
</dbReference>
<dbReference type="InterPro" id="IPR035647">
    <property type="entry name" value="EFG_III/V"/>
</dbReference>
<dbReference type="CDD" id="cd01891">
    <property type="entry name" value="TypA_BipA"/>
    <property type="match status" value="1"/>
</dbReference>
<dbReference type="SUPFAM" id="SSF52540">
    <property type="entry name" value="P-loop containing nucleoside triphosphate hydrolases"/>
    <property type="match status" value="1"/>
</dbReference>
<dbReference type="GO" id="GO:1990904">
    <property type="term" value="C:ribonucleoprotein complex"/>
    <property type="evidence" value="ECO:0007669"/>
    <property type="project" value="TreeGrafter"/>
</dbReference>
<dbReference type="GO" id="GO:0005829">
    <property type="term" value="C:cytosol"/>
    <property type="evidence" value="ECO:0007669"/>
    <property type="project" value="TreeGrafter"/>
</dbReference>
<dbReference type="PANTHER" id="PTHR42908">
    <property type="entry name" value="TRANSLATION ELONGATION FACTOR-RELATED"/>
    <property type="match status" value="1"/>
</dbReference>
<dbReference type="EMBL" id="JAUHPX010000004">
    <property type="protein sequence ID" value="MDN4487980.1"/>
    <property type="molecule type" value="Genomic_DNA"/>
</dbReference>
<feature type="domain" description="Tr-type G" evidence="4">
    <location>
        <begin position="5"/>
        <end position="222"/>
    </location>
</feature>
<dbReference type="GO" id="GO:0005525">
    <property type="term" value="F:GTP binding"/>
    <property type="evidence" value="ECO:0007669"/>
    <property type="project" value="UniProtKB-UniRule"/>
</dbReference>
<dbReference type="Pfam" id="PF03144">
    <property type="entry name" value="GTP_EFTU_D2"/>
    <property type="match status" value="1"/>
</dbReference>
<dbReference type="EC" id="3.6.5.-" evidence="3"/>
<dbReference type="Gene3D" id="3.30.70.240">
    <property type="match status" value="1"/>
</dbReference>
<feature type="binding site" evidence="3">
    <location>
        <begin position="137"/>
        <end position="140"/>
    </location>
    <ligand>
        <name>GTP</name>
        <dbReference type="ChEBI" id="CHEBI:37565"/>
    </ligand>
</feature>
<dbReference type="InterPro" id="IPR035651">
    <property type="entry name" value="BipA_V"/>
</dbReference>
<dbReference type="InterPro" id="IPR047042">
    <property type="entry name" value="BipA_II"/>
</dbReference>
<keyword evidence="3" id="KW-0690">Ribosome biogenesis</keyword>
<comment type="function">
    <text evidence="3">A 50S ribosomal subunit assembly protein with GTPase activity, required for 50S subunit assembly at low temperatures, may also play a role in translation. Binds GTP and analogs. Binds the 70S ribosome between the 30S and 50S subunits, in a similar position as ribosome-bound EF-G; it contacts a number of ribosomal proteins, both rRNAs and the A-site tRNA.</text>
</comment>
<evidence type="ECO:0000256" key="3">
    <source>
        <dbReference type="HAMAP-Rule" id="MF_00849"/>
    </source>
</evidence>
<dbReference type="PROSITE" id="PS00301">
    <property type="entry name" value="G_TR_1"/>
    <property type="match status" value="1"/>
</dbReference>
<dbReference type="NCBIfam" id="TIGR01394">
    <property type="entry name" value="TypA_BipA"/>
    <property type="match status" value="1"/>
</dbReference>
<dbReference type="SUPFAM" id="SSF54980">
    <property type="entry name" value="EF-G C-terminal domain-like"/>
    <property type="match status" value="2"/>
</dbReference>
<evidence type="ECO:0000313" key="6">
    <source>
        <dbReference type="EMBL" id="MDN4487980.1"/>
    </source>
</evidence>
<dbReference type="InterPro" id="IPR000795">
    <property type="entry name" value="T_Tr_GTP-bd_dom"/>
</dbReference>
<dbReference type="CDD" id="cd03710">
    <property type="entry name" value="BipA_TypA_C"/>
    <property type="match status" value="1"/>
</dbReference>
<dbReference type="HAMAP" id="MF_00849">
    <property type="entry name" value="BipA"/>
    <property type="match status" value="1"/>
</dbReference>
<dbReference type="Pfam" id="PF21018">
    <property type="entry name" value="BipA_C"/>
    <property type="match status" value="1"/>
</dbReference>
<keyword evidence="7" id="KW-1185">Reference proteome</keyword>
<dbReference type="InterPro" id="IPR009000">
    <property type="entry name" value="Transl_B-barrel_sf"/>
</dbReference>
<gene>
    <name evidence="6" type="primary">typA</name>
    <name evidence="3" type="synonym">bipA</name>
    <name evidence="5" type="ORF">QQ002_05225</name>
    <name evidence="6" type="ORF">QQX10_07345</name>
</gene>
<dbReference type="PROSITE" id="PS51722">
    <property type="entry name" value="G_TR_2"/>
    <property type="match status" value="1"/>
</dbReference>
<comment type="subunit">
    <text evidence="3">Monomer.</text>
</comment>
<evidence type="ECO:0000256" key="2">
    <source>
        <dbReference type="ARBA" id="ARBA00023134"/>
    </source>
</evidence>
<comment type="caution">
    <text evidence="6">The sequence shown here is derived from an EMBL/GenBank/DDBJ whole genome shotgun (WGS) entry which is preliminary data.</text>
</comment>
<evidence type="ECO:0000313" key="8">
    <source>
        <dbReference type="Proteomes" id="UP001172756"/>
    </source>
</evidence>
<dbReference type="SUPFAM" id="SSF50447">
    <property type="entry name" value="Translation proteins"/>
    <property type="match status" value="1"/>
</dbReference>
<accession>A0AAW7M8L7</accession>
<dbReference type="InterPro" id="IPR042116">
    <property type="entry name" value="TypA/BipA_C"/>
</dbReference>
<keyword evidence="1 3" id="KW-0547">Nucleotide-binding</keyword>
<sequence length="633" mass="68804">MPLRSDLRNVAIVAHVDHGKTTLVDAMLVQGGAYGDHAHVEDRAMDSGDLEREKGITILAKNTAIRYTGEAAGPEGVTINVIDTPGHADFGGEVERGLSMVDGVVLLVDASEGPLPQTRFVLRKALAAKLPVIIVVNKVDRPDSRIDEVVEETHDLLLGLASDLEDEVPDLDVDALLEVPVVYASAKAGIASLAQPADGTLPDGDSVEPLFKVIMERIPAPSFDEGAPLQAHVTNLDASPFLGRLALLRVYNGEIRKGQQVAWARKDGSIKQVKITELLETKGLDRVPAESAKAGDIVAVAGIEEITIGETLTDLEDPRPLPLIQVDDPAISMTIGINTSPLAGRVKGAKVTARQVKDRLEKELIGNVSIRVLPTERPDSWEVQGRGELALAILVEQMRREGYELTVGKPQVVTREVDGKLHEPMEHMTIDVPEEHLGAVTQLLASRKGRMESMSNHGTGWVRMEFIVPARGLIGFRSQFLTDTRGTGIASSIAHGYEPWAGLIEYRTNGSLVADRAGAVTSNALMALQDRGTFFVGPTEDTYEGMVIGENSRNEDMDVNITKEKKLNNIRSSTAEELERLAPPRRLTLEESLEFAREDECVEVTPEKVRIRKVILDGTERARAASRAKRQNA</sequence>
<dbReference type="GO" id="GO:0000027">
    <property type="term" value="P:ribosomal large subunit assembly"/>
    <property type="evidence" value="ECO:0007669"/>
    <property type="project" value="UniProtKB-UniRule"/>
</dbReference>
<comment type="catalytic activity">
    <reaction evidence="3">
        <text>GTP + H2O = GDP + phosphate + H(+)</text>
        <dbReference type="Rhea" id="RHEA:19669"/>
        <dbReference type="ChEBI" id="CHEBI:15377"/>
        <dbReference type="ChEBI" id="CHEBI:15378"/>
        <dbReference type="ChEBI" id="CHEBI:37565"/>
        <dbReference type="ChEBI" id="CHEBI:43474"/>
        <dbReference type="ChEBI" id="CHEBI:58189"/>
    </reaction>
</comment>
<dbReference type="Gene3D" id="2.40.30.10">
    <property type="entry name" value="Translation factors"/>
    <property type="match status" value="1"/>
</dbReference>
<keyword evidence="3" id="KW-0699">rRNA-binding</keyword>
<keyword evidence="3" id="KW-0378">Hydrolase</keyword>
<dbReference type="Gene3D" id="3.30.70.870">
    <property type="entry name" value="Elongation Factor G (Translational Gtpase), domain 3"/>
    <property type="match status" value="1"/>
</dbReference>
<reference evidence="6" key="1">
    <citation type="submission" date="2023-06" db="EMBL/GenBank/DDBJ databases">
        <title>Sysu t00039.</title>
        <authorList>
            <person name="Gao L."/>
            <person name="Fang B.-Z."/>
            <person name="Li W.-J."/>
        </authorList>
    </citation>
    <scope>NUCLEOTIDE SEQUENCE</scope>
    <source>
        <strain evidence="6">SYSU T00039</strain>
    </source>
</reference>
<dbReference type="GO" id="GO:0043022">
    <property type="term" value="F:ribosome binding"/>
    <property type="evidence" value="ECO:0007669"/>
    <property type="project" value="UniProtKB-UniRule"/>
</dbReference>
<comment type="similarity">
    <text evidence="3">Belongs to the TRAFAC class translation factor GTPase superfamily. Classic translation factor GTPase family. BipA subfamily.</text>
</comment>
<dbReference type="InterPro" id="IPR031157">
    <property type="entry name" value="G_TR_CS"/>
</dbReference>
<evidence type="ECO:0000256" key="1">
    <source>
        <dbReference type="ARBA" id="ARBA00022741"/>
    </source>
</evidence>
<dbReference type="Gene3D" id="3.40.50.300">
    <property type="entry name" value="P-loop containing nucleotide triphosphate hydrolases"/>
    <property type="match status" value="1"/>
</dbReference>
<evidence type="ECO:0000313" key="7">
    <source>
        <dbReference type="Proteomes" id="UP001172737"/>
    </source>
</evidence>
<comment type="subcellular location">
    <subcellularLocation>
        <location evidence="3">Cytoplasm</location>
    </subcellularLocation>
    <text evidence="3">Binds to ribosomes.</text>
</comment>
<feature type="binding site" evidence="3">
    <location>
        <begin position="17"/>
        <end position="22"/>
    </location>
    <ligand>
        <name>GTP</name>
        <dbReference type="ChEBI" id="CHEBI:37565"/>
    </ligand>
</feature>
<dbReference type="AlphaFoldDB" id="A0AAW7M8L7"/>
<dbReference type="NCBIfam" id="TIGR00231">
    <property type="entry name" value="small_GTP"/>
    <property type="match status" value="1"/>
</dbReference>
<name>A0AAW7M8L7_9MICO</name>
<dbReference type="InterPro" id="IPR048876">
    <property type="entry name" value="BipA_C"/>
</dbReference>
<dbReference type="InterPro" id="IPR000640">
    <property type="entry name" value="EFG_V-like"/>
</dbReference>
<reference evidence="5 8" key="2">
    <citation type="submission" date="2023-06" db="EMBL/GenBank/DDBJ databases">
        <title>SYSU T0a273.</title>
        <authorList>
            <person name="Gao L."/>
            <person name="Fang B.-Z."/>
            <person name="Li W.-J."/>
        </authorList>
    </citation>
    <scope>NUCLEOTIDE SEQUENCE [LARGE SCALE GENOMIC DNA]</scope>
    <source>
        <strain evidence="5 8">SYSU T0a273</strain>
    </source>
</reference>
<dbReference type="FunFam" id="3.30.70.870:FF:000003">
    <property type="entry name" value="GTP-binding protein TypA"/>
    <property type="match status" value="1"/>
</dbReference>
<dbReference type="GO" id="GO:0019843">
    <property type="term" value="F:rRNA binding"/>
    <property type="evidence" value="ECO:0007669"/>
    <property type="project" value="UniProtKB-KW"/>
</dbReference>
<dbReference type="Gene3D" id="2.40.50.250">
    <property type="entry name" value="bipa protein"/>
    <property type="match status" value="1"/>
</dbReference>
<dbReference type="PANTHER" id="PTHR42908:SF8">
    <property type="entry name" value="TR-TYPE G DOMAIN-CONTAINING PROTEIN"/>
    <property type="match status" value="1"/>
</dbReference>
<dbReference type="CDD" id="cd03691">
    <property type="entry name" value="BipA_TypA_II"/>
    <property type="match status" value="1"/>
</dbReference>
<dbReference type="InterPro" id="IPR047043">
    <property type="entry name" value="BipA_III"/>
</dbReference>
<dbReference type="Pfam" id="PF00009">
    <property type="entry name" value="GTP_EFTU"/>
    <property type="match status" value="1"/>
</dbReference>
<dbReference type="FunFam" id="3.30.70.240:FF:000002">
    <property type="entry name" value="GTP-binding protein TypA"/>
    <property type="match status" value="1"/>
</dbReference>
<dbReference type="GO" id="GO:0000049">
    <property type="term" value="F:tRNA binding"/>
    <property type="evidence" value="ECO:0007669"/>
    <property type="project" value="UniProtKB-KW"/>
</dbReference>